<dbReference type="InterPro" id="IPR050834">
    <property type="entry name" value="Glycosyltransf_2"/>
</dbReference>
<dbReference type="Proteomes" id="UP000186221">
    <property type="component" value="Unassembled WGS sequence"/>
</dbReference>
<dbReference type="AlphaFoldDB" id="A0A1N7LD41"/>
<dbReference type="EMBL" id="FTOG01000004">
    <property type="protein sequence ID" value="SIS71772.1"/>
    <property type="molecule type" value="Genomic_DNA"/>
</dbReference>
<dbReference type="PANTHER" id="PTHR43685:SF2">
    <property type="entry name" value="GLYCOSYLTRANSFERASE 2-LIKE DOMAIN-CONTAINING PROTEIN"/>
    <property type="match status" value="1"/>
</dbReference>
<evidence type="ECO:0000259" key="1">
    <source>
        <dbReference type="Pfam" id="PF00535"/>
    </source>
</evidence>
<accession>A0A1N7LD41</accession>
<dbReference type="CDD" id="cd04196">
    <property type="entry name" value="GT_2_like_d"/>
    <property type="match status" value="1"/>
</dbReference>
<dbReference type="PANTHER" id="PTHR43685">
    <property type="entry name" value="GLYCOSYLTRANSFERASE"/>
    <property type="match status" value="1"/>
</dbReference>
<dbReference type="SUPFAM" id="SSF53448">
    <property type="entry name" value="Nucleotide-diphospho-sugar transferases"/>
    <property type="match status" value="1"/>
</dbReference>
<dbReference type="GO" id="GO:0016740">
    <property type="term" value="F:transferase activity"/>
    <property type="evidence" value="ECO:0007669"/>
    <property type="project" value="UniProtKB-KW"/>
</dbReference>
<dbReference type="InterPro" id="IPR029044">
    <property type="entry name" value="Nucleotide-diphossugar_trans"/>
</dbReference>
<evidence type="ECO:0000313" key="2">
    <source>
        <dbReference type="EMBL" id="SIS71772.1"/>
    </source>
</evidence>
<dbReference type="Pfam" id="PF00535">
    <property type="entry name" value="Glycos_transf_2"/>
    <property type="match status" value="1"/>
</dbReference>
<evidence type="ECO:0000313" key="3">
    <source>
        <dbReference type="Proteomes" id="UP000186221"/>
    </source>
</evidence>
<name>A0A1N7LD41_9RHOB</name>
<organism evidence="2 3">
    <name type="scientific">Rhodobacter aestuarii</name>
    <dbReference type="NCBI Taxonomy" id="453582"/>
    <lineage>
        <taxon>Bacteria</taxon>
        <taxon>Pseudomonadati</taxon>
        <taxon>Pseudomonadota</taxon>
        <taxon>Alphaproteobacteria</taxon>
        <taxon>Rhodobacterales</taxon>
        <taxon>Rhodobacter group</taxon>
        <taxon>Rhodobacter</taxon>
    </lineage>
</organism>
<gene>
    <name evidence="2" type="ORF">SAMN05421580_10414</name>
</gene>
<dbReference type="Gene3D" id="3.90.550.10">
    <property type="entry name" value="Spore Coat Polysaccharide Biosynthesis Protein SpsA, Chain A"/>
    <property type="match status" value="1"/>
</dbReference>
<keyword evidence="2" id="KW-0808">Transferase</keyword>
<dbReference type="InterPro" id="IPR001173">
    <property type="entry name" value="Glyco_trans_2-like"/>
</dbReference>
<feature type="domain" description="Glycosyltransferase 2-like" evidence="1">
    <location>
        <begin position="7"/>
        <end position="141"/>
    </location>
</feature>
<proteinExistence type="predicted"/>
<protein>
    <submittedName>
        <fullName evidence="2">Glycosyl transferase family 2</fullName>
    </submittedName>
</protein>
<keyword evidence="3" id="KW-1185">Reference proteome</keyword>
<dbReference type="RefSeq" id="WP_076484289.1">
    <property type="nucleotide sequence ID" value="NZ_FTOG01000004.1"/>
</dbReference>
<dbReference type="OrthoDB" id="9802649at2"/>
<reference evidence="3" key="1">
    <citation type="submission" date="2017-01" db="EMBL/GenBank/DDBJ databases">
        <authorList>
            <person name="Varghese N."/>
            <person name="Submissions S."/>
        </authorList>
    </citation>
    <scope>NUCLEOTIDE SEQUENCE [LARGE SCALE GENOMIC DNA]</scope>
    <source>
        <strain evidence="3">DSM 19945</strain>
    </source>
</reference>
<sequence length="308" mass="33906">MERASVTIVMATYNGAEMLPMQLQSFAAQSLRPARLVVSDDGSRDQTRDLVHDWAKAHPEIEVALRDGPKRGAAQNFLSLLRLPVEGDFLSISDQDDIWLEGKLEAAVTALLQIPAETPALYCGRTWEVYGDLNRRRLSRGAPRGPSFAHALVQNIGGGNTMVLNRAGAEALRAAAQVTGEIVVHDWWIYQVITGIGGVVLFDEVPHMLYRQHAGNEIGANRGWRATMMRARALASGRFSAWCACNVMALRQIEPRLTPENRALLNSFDAARRAPPLQSLAAIRRAGLYRQGVRGQLSLYAGALMQRL</sequence>
<dbReference type="STRING" id="453582.SAMN05421580_10414"/>